<keyword evidence="1" id="KW-1133">Transmembrane helix</keyword>
<evidence type="ECO:0000256" key="1">
    <source>
        <dbReference type="SAM" id="Phobius"/>
    </source>
</evidence>
<evidence type="ECO:0000313" key="2">
    <source>
        <dbReference type="EMBL" id="GAK61190.1"/>
    </source>
</evidence>
<keyword evidence="1" id="KW-0472">Membrane</keyword>
<dbReference type="InterPro" id="IPR018710">
    <property type="entry name" value="DUF2232"/>
</dbReference>
<keyword evidence="1" id="KW-0812">Transmembrane</keyword>
<proteinExistence type="predicted"/>
<evidence type="ECO:0000313" key="3">
    <source>
        <dbReference type="Proteomes" id="UP000030661"/>
    </source>
</evidence>
<protein>
    <submittedName>
        <fullName evidence="2">Conserved hypothetical membrane protein</fullName>
    </submittedName>
</protein>
<feature type="transmembrane region" description="Helical" evidence="1">
    <location>
        <begin position="218"/>
        <end position="237"/>
    </location>
</feature>
<feature type="transmembrane region" description="Helical" evidence="1">
    <location>
        <begin position="113"/>
        <end position="132"/>
    </location>
</feature>
<accession>A0A081C9D5</accession>
<dbReference type="AlphaFoldDB" id="A0A081C9D5"/>
<keyword evidence="3" id="KW-1185">Reference proteome</keyword>
<organism evidence="2">
    <name type="scientific">Vecturithrix granuli</name>
    <dbReference type="NCBI Taxonomy" id="1499967"/>
    <lineage>
        <taxon>Bacteria</taxon>
        <taxon>Candidatus Moduliflexota</taxon>
        <taxon>Candidatus Vecturitrichia</taxon>
        <taxon>Candidatus Vecturitrichales</taxon>
        <taxon>Candidatus Vecturitrichaceae</taxon>
        <taxon>Candidatus Vecturithrix</taxon>
    </lineage>
</organism>
<feature type="transmembrane region" description="Helical" evidence="1">
    <location>
        <begin position="39"/>
        <end position="57"/>
    </location>
</feature>
<dbReference type="eggNOG" id="COG4241">
    <property type="taxonomic scope" value="Bacteria"/>
</dbReference>
<dbReference type="EMBL" id="DF820477">
    <property type="protein sequence ID" value="GAK61190.1"/>
    <property type="molecule type" value="Genomic_DNA"/>
</dbReference>
<dbReference type="HOGENOM" id="CLU_817992_0_0_0"/>
<feature type="transmembrane region" description="Helical" evidence="1">
    <location>
        <begin position="307"/>
        <end position="329"/>
    </location>
</feature>
<feature type="transmembrane region" description="Helical" evidence="1">
    <location>
        <begin position="278"/>
        <end position="301"/>
    </location>
</feature>
<dbReference type="Proteomes" id="UP000030661">
    <property type="component" value="Unassembled WGS sequence"/>
</dbReference>
<name>A0A081C9D5_VECG1</name>
<dbReference type="Pfam" id="PF09991">
    <property type="entry name" value="DUF2232"/>
    <property type="match status" value="1"/>
</dbReference>
<dbReference type="PANTHER" id="PTHR41324">
    <property type="entry name" value="MEMBRANE PROTEIN-RELATED"/>
    <property type="match status" value="1"/>
</dbReference>
<feature type="transmembrane region" description="Helical" evidence="1">
    <location>
        <begin position="173"/>
        <end position="197"/>
    </location>
</feature>
<dbReference type="STRING" id="1499967.U27_01089"/>
<gene>
    <name evidence="2" type="ORF">U27_01089</name>
</gene>
<reference evidence="2" key="1">
    <citation type="journal article" date="2015" name="PeerJ">
        <title>First genomic representation of candidate bacterial phylum KSB3 points to enhanced environmental sensing as a trigger of wastewater bulking.</title>
        <authorList>
            <person name="Sekiguchi Y."/>
            <person name="Ohashi A."/>
            <person name="Parks D.H."/>
            <person name="Yamauchi T."/>
            <person name="Tyson G.W."/>
            <person name="Hugenholtz P."/>
        </authorList>
    </citation>
    <scope>NUCLEOTIDE SEQUENCE [LARGE SCALE GENOMIC DNA]</scope>
</reference>
<feature type="transmembrane region" description="Helical" evidence="1">
    <location>
        <begin position="243"/>
        <end position="266"/>
    </location>
</feature>
<sequence length="339" mass="37474">MHGGIQIAAKSKNHSQLLQLTNVAVTGVGVALGFEAGQYYQFMGLFVFFVPVPIAFMTLHYASMWTGIGTIGVSALVISLMSGYRMGALFLLLAGIAAMMFALGFLKNVSATVIVACVTLYYVLLGVAFISLQQGVTFETYAQAVMTIFKTQFAHLYANKGIEWRDLESQFTALARVLSMISPLLSALSSSVIMYLLSRIMLKVWKTPVASLGRFQDWEASEYLVWMFVLGGVFYHIEVTRVIGINILLGLILLYYLQGCAIITFFLKRKHTARVMQFFAYGLLFLQIPYIFASLGLLLTGYTQDGILLSLPAIILVAGIGLANVWIGFRQRVEQQGEK</sequence>
<dbReference type="PANTHER" id="PTHR41324:SF1">
    <property type="entry name" value="DUF2232 DOMAIN-CONTAINING PROTEIN"/>
    <property type="match status" value="1"/>
</dbReference>
<feature type="transmembrane region" description="Helical" evidence="1">
    <location>
        <begin position="88"/>
        <end position="106"/>
    </location>
</feature>